<accession>X0W0W2</accession>
<dbReference type="GO" id="GO:0016491">
    <property type="term" value="F:oxidoreductase activity"/>
    <property type="evidence" value="ECO:0007669"/>
    <property type="project" value="UniProtKB-KW"/>
</dbReference>
<dbReference type="PRINTS" id="PR00081">
    <property type="entry name" value="GDHRDH"/>
</dbReference>
<dbReference type="PRINTS" id="PR00080">
    <property type="entry name" value="SDRFAMILY"/>
</dbReference>
<dbReference type="InterPro" id="IPR002347">
    <property type="entry name" value="SDR_fam"/>
</dbReference>
<gene>
    <name evidence="2" type="ORF">S01H1_60919</name>
</gene>
<proteinExistence type="predicted"/>
<name>X0W0W2_9ZZZZ</name>
<dbReference type="Pfam" id="PF00106">
    <property type="entry name" value="adh_short"/>
    <property type="match status" value="1"/>
</dbReference>
<keyword evidence="1" id="KW-0560">Oxidoreductase</keyword>
<comment type="caution">
    <text evidence="2">The sequence shown here is derived from an EMBL/GenBank/DDBJ whole genome shotgun (WGS) entry which is preliminary data.</text>
</comment>
<reference evidence="2" key="1">
    <citation type="journal article" date="2014" name="Front. Microbiol.">
        <title>High frequency of phylogenetically diverse reductive dehalogenase-homologous genes in deep subseafloor sedimentary metagenomes.</title>
        <authorList>
            <person name="Kawai M."/>
            <person name="Futagami T."/>
            <person name="Toyoda A."/>
            <person name="Takaki Y."/>
            <person name="Nishi S."/>
            <person name="Hori S."/>
            <person name="Arai W."/>
            <person name="Tsubouchi T."/>
            <person name="Morono Y."/>
            <person name="Uchiyama I."/>
            <person name="Ito T."/>
            <person name="Fujiyama A."/>
            <person name="Inagaki F."/>
            <person name="Takami H."/>
        </authorList>
    </citation>
    <scope>NUCLEOTIDE SEQUENCE</scope>
    <source>
        <strain evidence="2">Expedition CK06-06</strain>
    </source>
</reference>
<feature type="non-terminal residue" evidence="2">
    <location>
        <position position="235"/>
    </location>
</feature>
<organism evidence="2">
    <name type="scientific">marine sediment metagenome</name>
    <dbReference type="NCBI Taxonomy" id="412755"/>
    <lineage>
        <taxon>unclassified sequences</taxon>
        <taxon>metagenomes</taxon>
        <taxon>ecological metagenomes</taxon>
    </lineage>
</organism>
<dbReference type="SUPFAM" id="SSF51735">
    <property type="entry name" value="NAD(P)-binding Rossmann-fold domains"/>
    <property type="match status" value="1"/>
</dbReference>
<dbReference type="NCBIfam" id="NF004846">
    <property type="entry name" value="PRK06197.1"/>
    <property type="match status" value="1"/>
</dbReference>
<dbReference type="PANTHER" id="PTHR43157:SF31">
    <property type="entry name" value="PHOSPHATIDYLINOSITOL-GLYCAN BIOSYNTHESIS CLASS F PROTEIN"/>
    <property type="match status" value="1"/>
</dbReference>
<dbReference type="AlphaFoldDB" id="X0W0W2"/>
<dbReference type="InterPro" id="IPR036291">
    <property type="entry name" value="NAD(P)-bd_dom_sf"/>
</dbReference>
<dbReference type="PANTHER" id="PTHR43157">
    <property type="entry name" value="PHOSPHATIDYLINOSITOL-GLYCAN BIOSYNTHESIS CLASS F PROTEIN-RELATED"/>
    <property type="match status" value="1"/>
</dbReference>
<dbReference type="EMBL" id="BARS01039914">
    <property type="protein sequence ID" value="GAG24419.1"/>
    <property type="molecule type" value="Genomic_DNA"/>
</dbReference>
<dbReference type="Gene3D" id="3.40.50.720">
    <property type="entry name" value="NAD(P)-binding Rossmann-like Domain"/>
    <property type="match status" value="1"/>
</dbReference>
<protein>
    <submittedName>
        <fullName evidence="2">Uncharacterized protein</fullName>
    </submittedName>
</protein>
<sequence length="235" mass="25186">MAASLAAALRHLYWTPFTLEEIPMGWTAKDIPPGGLAGKTIIVTGGNSGIGFEAARAFAGRGAQLVLACRNPQKAGDAVDRLLAAHADAQVEVLPLDLASLASVRDFAKQFSERYPSLDVLCNNAGVMALPLRRTADGFEMQVGTNHLGHFALTGLLLDKLLATPGSRVVNVSSTAHKIGKVDLDDLNYQTRRYRKWAAYGQSKLANLYFTYELQRRLERAGIAGPGATLTAAAH</sequence>
<evidence type="ECO:0000256" key="1">
    <source>
        <dbReference type="ARBA" id="ARBA00023002"/>
    </source>
</evidence>
<evidence type="ECO:0000313" key="2">
    <source>
        <dbReference type="EMBL" id="GAG24419.1"/>
    </source>
</evidence>